<feature type="transmembrane region" description="Helical" evidence="6">
    <location>
        <begin position="12"/>
        <end position="29"/>
    </location>
</feature>
<feature type="transmembrane region" description="Helical" evidence="6">
    <location>
        <begin position="148"/>
        <end position="166"/>
    </location>
</feature>
<dbReference type="InterPro" id="IPR012506">
    <property type="entry name" value="TMEM86B-like"/>
</dbReference>
<dbReference type="Proteomes" id="UP000315388">
    <property type="component" value="Unassembled WGS sequence"/>
</dbReference>
<accession>A0A502BRC0</accession>
<evidence type="ECO:0000256" key="1">
    <source>
        <dbReference type="ARBA" id="ARBA00004141"/>
    </source>
</evidence>
<gene>
    <name evidence="7" type="ORF">FHY56_10000</name>
</gene>
<keyword evidence="8" id="KW-1185">Reference proteome</keyword>
<name>A0A502BRC0_9HYPH</name>
<dbReference type="PANTHER" id="PTHR31885:SF6">
    <property type="entry name" value="GH04784P"/>
    <property type="match status" value="1"/>
</dbReference>
<protein>
    <submittedName>
        <fullName evidence="7">Lysoplasmalogenase</fullName>
    </submittedName>
</protein>
<dbReference type="EMBL" id="VEWJ01000005">
    <property type="protein sequence ID" value="TPF75573.1"/>
    <property type="molecule type" value="Genomic_DNA"/>
</dbReference>
<comment type="caution">
    <text evidence="7">The sequence shown here is derived from an EMBL/GenBank/DDBJ whole genome shotgun (WGS) entry which is preliminary data.</text>
</comment>
<evidence type="ECO:0000256" key="3">
    <source>
        <dbReference type="ARBA" id="ARBA00022692"/>
    </source>
</evidence>
<evidence type="ECO:0000313" key="7">
    <source>
        <dbReference type="EMBL" id="TPF75573.1"/>
    </source>
</evidence>
<feature type="transmembrane region" description="Helical" evidence="6">
    <location>
        <begin position="122"/>
        <end position="142"/>
    </location>
</feature>
<organism evidence="7 8">
    <name type="scientific">Brucella gallinifaecis</name>
    <dbReference type="NCBI Taxonomy" id="215590"/>
    <lineage>
        <taxon>Bacteria</taxon>
        <taxon>Pseudomonadati</taxon>
        <taxon>Pseudomonadota</taxon>
        <taxon>Alphaproteobacteria</taxon>
        <taxon>Hyphomicrobiales</taxon>
        <taxon>Brucellaceae</taxon>
        <taxon>Brucella/Ochrobactrum group</taxon>
        <taxon>Brucella</taxon>
    </lineage>
</organism>
<evidence type="ECO:0000256" key="2">
    <source>
        <dbReference type="ARBA" id="ARBA00007375"/>
    </source>
</evidence>
<dbReference type="AlphaFoldDB" id="A0A502BRC0"/>
<dbReference type="RefSeq" id="WP_140905010.1">
    <property type="nucleotide sequence ID" value="NZ_JBHTMD010000013.1"/>
</dbReference>
<dbReference type="Pfam" id="PF07947">
    <property type="entry name" value="YhhN"/>
    <property type="match status" value="1"/>
</dbReference>
<evidence type="ECO:0000256" key="6">
    <source>
        <dbReference type="SAM" id="Phobius"/>
    </source>
</evidence>
<feature type="transmembrane region" description="Helical" evidence="6">
    <location>
        <begin position="41"/>
        <end position="60"/>
    </location>
</feature>
<feature type="transmembrane region" description="Helical" evidence="6">
    <location>
        <begin position="92"/>
        <end position="110"/>
    </location>
</feature>
<dbReference type="GO" id="GO:0016020">
    <property type="term" value="C:membrane"/>
    <property type="evidence" value="ECO:0007669"/>
    <property type="project" value="UniProtKB-SubCell"/>
</dbReference>
<dbReference type="PANTHER" id="PTHR31885">
    <property type="entry name" value="GH04784P"/>
    <property type="match status" value="1"/>
</dbReference>
<sequence length="236" mass="26259">MQHKQLFQSGWFYRLFFICAICAVASSLLNQQSDAIFWRWLHYITKPAATLFLLCAIFTAPRLISRTYGLTIAAGLAFALAGDFFLMLPGDYFLAGLVCFLITHCIYIYALSQNTKFAGHKLVFVIFGILAISIIASLWTSLPNAMKLPVVIYATAIGIMAAQALSRALSTPRKTAPCYGAWLAAAGGFFFMASDTLLAFNRFHTPISLSGLWVLSTYYIAQFLFARSTENFAYER</sequence>
<feature type="transmembrane region" description="Helical" evidence="6">
    <location>
        <begin position="206"/>
        <end position="226"/>
    </location>
</feature>
<evidence type="ECO:0000256" key="5">
    <source>
        <dbReference type="ARBA" id="ARBA00023136"/>
    </source>
</evidence>
<keyword evidence="3 6" id="KW-0812">Transmembrane</keyword>
<keyword evidence="4 6" id="KW-1133">Transmembrane helix</keyword>
<comment type="subcellular location">
    <subcellularLocation>
        <location evidence="1">Membrane</location>
        <topology evidence="1">Multi-pass membrane protein</topology>
    </subcellularLocation>
</comment>
<keyword evidence="5 6" id="KW-0472">Membrane</keyword>
<feature type="transmembrane region" description="Helical" evidence="6">
    <location>
        <begin position="178"/>
        <end position="200"/>
    </location>
</feature>
<dbReference type="OrthoDB" id="7266492at2"/>
<evidence type="ECO:0000313" key="8">
    <source>
        <dbReference type="Proteomes" id="UP000315388"/>
    </source>
</evidence>
<feature type="transmembrane region" description="Helical" evidence="6">
    <location>
        <begin position="67"/>
        <end position="86"/>
    </location>
</feature>
<reference evidence="7 8" key="1">
    <citation type="journal article" date="2003" name="Int. J. Syst. Evol. Microbiol.">
        <title>Towards a standardized format for the description of a novel species (of an established genus): Ochrobactrum gallinifaecis sp. nov.</title>
        <authorList>
            <person name="Kampfer P."/>
            <person name="Buczolits S."/>
            <person name="Albrecht A."/>
            <person name="Busse H.J."/>
            <person name="Stackebrandt E."/>
        </authorList>
    </citation>
    <scope>NUCLEOTIDE SEQUENCE [LARGE SCALE GENOMIC DNA]</scope>
    <source>
        <strain evidence="7 8">ISO 196</strain>
    </source>
</reference>
<proteinExistence type="inferred from homology"/>
<comment type="similarity">
    <text evidence="2">Belongs to the TMEM86 family.</text>
</comment>
<dbReference type="GO" id="GO:0016787">
    <property type="term" value="F:hydrolase activity"/>
    <property type="evidence" value="ECO:0007669"/>
    <property type="project" value="TreeGrafter"/>
</dbReference>
<evidence type="ECO:0000256" key="4">
    <source>
        <dbReference type="ARBA" id="ARBA00022989"/>
    </source>
</evidence>